<sequence length="109" mass="11629">MHAASSTNGQLQVLIPLSPILVAWRHPDLGSLKLNVDGSSLYGENLGVGGLIKGSSGCLILSFSNSYGIPSNMVAKLSAFRDGINIFLTHGIHKAMVESDFSFVWKLVD</sequence>
<dbReference type="EMBL" id="JBJUIK010000014">
    <property type="protein sequence ID" value="KAL3503838.1"/>
    <property type="molecule type" value="Genomic_DNA"/>
</dbReference>
<reference evidence="2 3" key="1">
    <citation type="submission" date="2024-11" db="EMBL/GenBank/DDBJ databases">
        <title>A near-complete genome assembly of Cinchona calisaya.</title>
        <authorList>
            <person name="Lian D.C."/>
            <person name="Zhao X.W."/>
            <person name="Wei L."/>
        </authorList>
    </citation>
    <scope>NUCLEOTIDE SEQUENCE [LARGE SCALE GENOMIC DNA]</scope>
    <source>
        <tissue evidence="2">Nenye</tissue>
    </source>
</reference>
<evidence type="ECO:0000313" key="3">
    <source>
        <dbReference type="Proteomes" id="UP001630127"/>
    </source>
</evidence>
<dbReference type="PANTHER" id="PTHR47723:SF19">
    <property type="entry name" value="POLYNUCLEOTIDYL TRANSFERASE, RIBONUCLEASE H-LIKE SUPERFAMILY PROTEIN"/>
    <property type="match status" value="1"/>
</dbReference>
<name>A0ABD2YE47_9GENT</name>
<keyword evidence="3" id="KW-1185">Reference proteome</keyword>
<dbReference type="InterPro" id="IPR044730">
    <property type="entry name" value="RNase_H-like_dom_plant"/>
</dbReference>
<dbReference type="CDD" id="cd06222">
    <property type="entry name" value="RNase_H_like"/>
    <property type="match status" value="1"/>
</dbReference>
<dbReference type="InterPro" id="IPR036397">
    <property type="entry name" value="RNaseH_sf"/>
</dbReference>
<accession>A0ABD2YE47</accession>
<evidence type="ECO:0000259" key="1">
    <source>
        <dbReference type="Pfam" id="PF13456"/>
    </source>
</evidence>
<protein>
    <recommendedName>
        <fullName evidence="1">RNase H type-1 domain-containing protein</fullName>
    </recommendedName>
</protein>
<dbReference type="Gene3D" id="3.30.420.10">
    <property type="entry name" value="Ribonuclease H-like superfamily/Ribonuclease H"/>
    <property type="match status" value="1"/>
</dbReference>
<gene>
    <name evidence="2" type="ORF">ACH5RR_033679</name>
</gene>
<proteinExistence type="predicted"/>
<dbReference type="InterPro" id="IPR053151">
    <property type="entry name" value="RNase_H-like"/>
</dbReference>
<organism evidence="2 3">
    <name type="scientific">Cinchona calisaya</name>
    <dbReference type="NCBI Taxonomy" id="153742"/>
    <lineage>
        <taxon>Eukaryota</taxon>
        <taxon>Viridiplantae</taxon>
        <taxon>Streptophyta</taxon>
        <taxon>Embryophyta</taxon>
        <taxon>Tracheophyta</taxon>
        <taxon>Spermatophyta</taxon>
        <taxon>Magnoliopsida</taxon>
        <taxon>eudicotyledons</taxon>
        <taxon>Gunneridae</taxon>
        <taxon>Pentapetalae</taxon>
        <taxon>asterids</taxon>
        <taxon>lamiids</taxon>
        <taxon>Gentianales</taxon>
        <taxon>Rubiaceae</taxon>
        <taxon>Cinchonoideae</taxon>
        <taxon>Cinchoneae</taxon>
        <taxon>Cinchona</taxon>
    </lineage>
</organism>
<comment type="caution">
    <text evidence="2">The sequence shown here is derived from an EMBL/GenBank/DDBJ whole genome shotgun (WGS) entry which is preliminary data.</text>
</comment>
<dbReference type="Pfam" id="PF13456">
    <property type="entry name" value="RVT_3"/>
    <property type="match status" value="1"/>
</dbReference>
<evidence type="ECO:0000313" key="2">
    <source>
        <dbReference type="EMBL" id="KAL3503838.1"/>
    </source>
</evidence>
<dbReference type="InterPro" id="IPR002156">
    <property type="entry name" value="RNaseH_domain"/>
</dbReference>
<dbReference type="PANTHER" id="PTHR47723">
    <property type="entry name" value="OS05G0353850 PROTEIN"/>
    <property type="match status" value="1"/>
</dbReference>
<feature type="domain" description="RNase H type-1" evidence="1">
    <location>
        <begin position="35"/>
        <end position="108"/>
    </location>
</feature>
<dbReference type="AlphaFoldDB" id="A0ABD2YE47"/>
<dbReference type="Proteomes" id="UP001630127">
    <property type="component" value="Unassembled WGS sequence"/>
</dbReference>